<feature type="domain" description="Cyclic nucleotide-binding" evidence="13">
    <location>
        <begin position="496"/>
        <end position="549"/>
    </location>
</feature>
<proteinExistence type="predicted"/>
<comment type="caution">
    <text evidence="14">The sequence shown here is derived from an EMBL/GenBank/DDBJ whole genome shotgun (WGS) entry which is preliminary data.</text>
</comment>
<feature type="domain" description="Protein kinase" evidence="12">
    <location>
        <begin position="491"/>
        <end position="773"/>
    </location>
</feature>
<evidence type="ECO:0000256" key="4">
    <source>
        <dbReference type="ARBA" id="ARBA00022692"/>
    </source>
</evidence>
<keyword evidence="7 11" id="KW-1133">Transmembrane helix</keyword>
<dbReference type="InterPro" id="IPR046959">
    <property type="entry name" value="PRK1-6/SRF4-like"/>
</dbReference>
<evidence type="ECO:0000256" key="6">
    <source>
        <dbReference type="ARBA" id="ARBA00022737"/>
    </source>
</evidence>
<keyword evidence="8 11" id="KW-0472">Membrane</keyword>
<feature type="region of interest" description="Disordered" evidence="10">
    <location>
        <begin position="810"/>
        <end position="866"/>
    </location>
</feature>
<dbReference type="InterPro" id="IPR032675">
    <property type="entry name" value="LRR_dom_sf"/>
</dbReference>
<dbReference type="SUPFAM" id="SSF56112">
    <property type="entry name" value="Protein kinase-like (PK-like)"/>
    <property type="match status" value="1"/>
</dbReference>
<dbReference type="FunFam" id="1.10.510.10:FF:000448">
    <property type="entry name" value="Putative LRR receptor-like serine/threonine-protein kinase"/>
    <property type="match status" value="1"/>
</dbReference>
<evidence type="ECO:0000313" key="15">
    <source>
        <dbReference type="Proteomes" id="UP001386955"/>
    </source>
</evidence>
<dbReference type="Pfam" id="PF00560">
    <property type="entry name" value="LRR_1"/>
    <property type="match status" value="1"/>
</dbReference>
<evidence type="ECO:0000256" key="8">
    <source>
        <dbReference type="ARBA" id="ARBA00023136"/>
    </source>
</evidence>
<protein>
    <submittedName>
        <fullName evidence="14">Uncharacterized protein</fullName>
    </submittedName>
</protein>
<dbReference type="PANTHER" id="PTHR48007:SF81">
    <property type="entry name" value="PROTEIN KINASE DOMAIN-CONTAINING PROTEIN"/>
    <property type="match status" value="1"/>
</dbReference>
<dbReference type="FunFam" id="3.80.10.10:FF:000383">
    <property type="entry name" value="Leucine-rich repeat receptor protein kinase EMS1"/>
    <property type="match status" value="1"/>
</dbReference>
<dbReference type="SMART" id="SM00369">
    <property type="entry name" value="LRR_TYP"/>
    <property type="match status" value="6"/>
</dbReference>
<keyword evidence="9" id="KW-0325">Glycoprotein</keyword>
<feature type="compositionally biased region" description="Low complexity" evidence="10">
    <location>
        <begin position="829"/>
        <end position="845"/>
    </location>
</feature>
<dbReference type="Pfam" id="PF07714">
    <property type="entry name" value="PK_Tyr_Ser-Thr"/>
    <property type="match status" value="1"/>
</dbReference>
<dbReference type="GO" id="GO:0004674">
    <property type="term" value="F:protein serine/threonine kinase activity"/>
    <property type="evidence" value="ECO:0007669"/>
    <property type="project" value="UniProtKB-EC"/>
</dbReference>
<dbReference type="Pfam" id="PF23598">
    <property type="entry name" value="LRR_14"/>
    <property type="match status" value="1"/>
</dbReference>
<evidence type="ECO:0000256" key="7">
    <source>
        <dbReference type="ARBA" id="ARBA00022989"/>
    </source>
</evidence>
<dbReference type="Gene3D" id="3.80.10.10">
    <property type="entry name" value="Ribonuclease Inhibitor"/>
    <property type="match status" value="2"/>
</dbReference>
<dbReference type="PROSITE" id="PS50042">
    <property type="entry name" value="CNMP_BINDING_3"/>
    <property type="match status" value="1"/>
</dbReference>
<keyword evidence="2" id="KW-1003">Cell membrane</keyword>
<accession>A0AAN9WYZ4</accession>
<dbReference type="Gene3D" id="1.10.510.10">
    <property type="entry name" value="Transferase(Phosphotransferase) domain 1"/>
    <property type="match status" value="1"/>
</dbReference>
<dbReference type="InterPro" id="IPR003591">
    <property type="entry name" value="Leu-rich_rpt_typical-subtyp"/>
</dbReference>
<dbReference type="PANTHER" id="PTHR48007">
    <property type="entry name" value="LEUCINE-RICH REPEAT RECEPTOR-LIKE PROTEIN KINASE PXC1"/>
    <property type="match status" value="1"/>
</dbReference>
<evidence type="ECO:0000313" key="14">
    <source>
        <dbReference type="EMBL" id="KAK7383039.1"/>
    </source>
</evidence>
<dbReference type="GO" id="GO:0005524">
    <property type="term" value="F:ATP binding"/>
    <property type="evidence" value="ECO:0007669"/>
    <property type="project" value="InterPro"/>
</dbReference>
<evidence type="ECO:0000259" key="12">
    <source>
        <dbReference type="PROSITE" id="PS50011"/>
    </source>
</evidence>
<comment type="subcellular location">
    <subcellularLocation>
        <location evidence="1">Cell membrane</location>
    </subcellularLocation>
</comment>
<feature type="compositionally biased region" description="Acidic residues" evidence="10">
    <location>
        <begin position="856"/>
        <end position="866"/>
    </location>
</feature>
<gene>
    <name evidence="14" type="ORF">VNO78_28704</name>
</gene>
<keyword evidence="3" id="KW-0433">Leucine-rich repeat</keyword>
<dbReference type="Gene3D" id="3.30.200.20">
    <property type="entry name" value="Phosphorylase Kinase, domain 1"/>
    <property type="match status" value="1"/>
</dbReference>
<evidence type="ECO:0000256" key="5">
    <source>
        <dbReference type="ARBA" id="ARBA00022729"/>
    </source>
</evidence>
<dbReference type="GO" id="GO:0005886">
    <property type="term" value="C:plasma membrane"/>
    <property type="evidence" value="ECO:0007669"/>
    <property type="project" value="UniProtKB-SubCell"/>
</dbReference>
<evidence type="ECO:0000256" key="2">
    <source>
        <dbReference type="ARBA" id="ARBA00022475"/>
    </source>
</evidence>
<evidence type="ECO:0000256" key="10">
    <source>
        <dbReference type="SAM" id="MobiDB-lite"/>
    </source>
</evidence>
<organism evidence="14 15">
    <name type="scientific">Psophocarpus tetragonolobus</name>
    <name type="common">Winged bean</name>
    <name type="synonym">Dolichos tetragonolobus</name>
    <dbReference type="NCBI Taxonomy" id="3891"/>
    <lineage>
        <taxon>Eukaryota</taxon>
        <taxon>Viridiplantae</taxon>
        <taxon>Streptophyta</taxon>
        <taxon>Embryophyta</taxon>
        <taxon>Tracheophyta</taxon>
        <taxon>Spermatophyta</taxon>
        <taxon>Magnoliopsida</taxon>
        <taxon>eudicotyledons</taxon>
        <taxon>Gunneridae</taxon>
        <taxon>Pentapetalae</taxon>
        <taxon>rosids</taxon>
        <taxon>fabids</taxon>
        <taxon>Fabales</taxon>
        <taxon>Fabaceae</taxon>
        <taxon>Papilionoideae</taxon>
        <taxon>50 kb inversion clade</taxon>
        <taxon>NPAAA clade</taxon>
        <taxon>indigoferoid/millettioid clade</taxon>
        <taxon>Phaseoleae</taxon>
        <taxon>Psophocarpus</taxon>
    </lineage>
</organism>
<sequence>MEMGRIVVSVVTMLLMVGLTMGMGLSSRTELFALRKLRSSLGIRAKYWPIKAEPCGNWTGVQCRNGRVVGINVSGLRRTRWGRLNPGFEVYALQNLTLLESFNASRFMLNGSIPEWLGGSLGLLKELDLSFCSITGLIPDSIGGLSELRVLLLSGNFLAGRMPSTLGNLTNLSVVDLFGNSLSGPVPDSVSKLRNLTRLDLANNFFSGPVPPDLGALSTLQVLNLSWNSFTGSVPVQLGNLSSLTEVDLSINFLEGPLPGDLFSSRLLALKVLMLRGNLFDGALPATVRSMPRLQFLDVSSNNLTEKLPNFASWNVSSAGVVFNLSNNLFYGLLNTSLDRFKTIDLSGNYLEGEVPGGVDGVSNVTLDRNCLQMISNQRSLEECRGFYLRRNLPFAFPESDSGSRRWLIFILVGIFGGLGFIVLLALVLMLVLKQCRRSRSRRSLEVEKGTKDGGPVQDGESPIPPKDIDFVPGVGEAFSFEQMIQLTANFAEANLIKHGHSGDLFLAVLEGGANVVVKRVDLNVYKRESYVVELKLISKVSHARLVPILGHCLDNENEKCIVYKYLPNRDLATSLHRITGSDGKLQSLDWITRLKIAIGAAEGLAYLHECSPPLIHRDIQASSILLDDKFEVRLGSLSEVTSQGDLQQGVISRVFSKPPTSNQGDSGKLSATCAYDVYCFGKILLELVTGNIEVSKSDDATTKEWLEQTLPYITIYDKERVTKIVDPSLIVDEDLLEEVWAMAIVANACLNPRPSKRPPMRHVLKALENPLKIVREENISSARLRTNSSRKSWSTAFFGSWRHSSSDSVVAATHTNKEGSSDTKKSGKVGSQSSGNDHSSSNKRSSNEIFPEPLEIQDVETGEAR</sequence>
<keyword evidence="6" id="KW-0677">Repeat</keyword>
<feature type="compositionally biased region" description="Basic and acidic residues" evidence="10">
    <location>
        <begin position="816"/>
        <end position="826"/>
    </location>
</feature>
<keyword evidence="4 11" id="KW-0812">Transmembrane</keyword>
<dbReference type="FunFam" id="3.80.10.10:FF:000041">
    <property type="entry name" value="LRR receptor-like serine/threonine-protein kinase ERECTA"/>
    <property type="match status" value="1"/>
</dbReference>
<keyword evidence="15" id="KW-1185">Reference proteome</keyword>
<dbReference type="InterPro" id="IPR055414">
    <property type="entry name" value="LRR_R13L4/SHOC2-like"/>
</dbReference>
<evidence type="ECO:0000256" key="11">
    <source>
        <dbReference type="SAM" id="Phobius"/>
    </source>
</evidence>
<evidence type="ECO:0000259" key="13">
    <source>
        <dbReference type="PROSITE" id="PS50042"/>
    </source>
</evidence>
<name>A0AAN9WYZ4_PSOTE</name>
<dbReference type="PROSITE" id="PS50011">
    <property type="entry name" value="PROTEIN_KINASE_DOM"/>
    <property type="match status" value="1"/>
</dbReference>
<dbReference type="SUPFAM" id="SSF52058">
    <property type="entry name" value="L domain-like"/>
    <property type="match status" value="1"/>
</dbReference>
<evidence type="ECO:0000256" key="9">
    <source>
        <dbReference type="ARBA" id="ARBA00023180"/>
    </source>
</evidence>
<dbReference type="Proteomes" id="UP001386955">
    <property type="component" value="Unassembled WGS sequence"/>
</dbReference>
<dbReference type="InterPro" id="IPR011009">
    <property type="entry name" value="Kinase-like_dom_sf"/>
</dbReference>
<dbReference type="EMBL" id="JAYMYS010000008">
    <property type="protein sequence ID" value="KAK7383039.1"/>
    <property type="molecule type" value="Genomic_DNA"/>
</dbReference>
<dbReference type="InterPro" id="IPR001245">
    <property type="entry name" value="Ser-Thr/Tyr_kinase_cat_dom"/>
</dbReference>
<dbReference type="InterPro" id="IPR001611">
    <property type="entry name" value="Leu-rich_rpt"/>
</dbReference>
<keyword evidence="5" id="KW-0732">Signal</keyword>
<evidence type="ECO:0000256" key="1">
    <source>
        <dbReference type="ARBA" id="ARBA00004236"/>
    </source>
</evidence>
<dbReference type="FunFam" id="3.30.200.20:FF:000433">
    <property type="entry name" value="Predicted protein"/>
    <property type="match status" value="1"/>
</dbReference>
<feature type="transmembrane region" description="Helical" evidence="11">
    <location>
        <begin position="407"/>
        <end position="433"/>
    </location>
</feature>
<reference evidence="14 15" key="1">
    <citation type="submission" date="2024-01" db="EMBL/GenBank/DDBJ databases">
        <title>The genomes of 5 underutilized Papilionoideae crops provide insights into root nodulation and disease resistanc.</title>
        <authorList>
            <person name="Jiang F."/>
        </authorList>
    </citation>
    <scope>NUCLEOTIDE SEQUENCE [LARGE SCALE GENOMIC DNA]</scope>
    <source>
        <strain evidence="14">DUOXIRENSHENG_FW03</strain>
        <tissue evidence="14">Leaves</tissue>
    </source>
</reference>
<evidence type="ECO:0000256" key="3">
    <source>
        <dbReference type="ARBA" id="ARBA00022614"/>
    </source>
</evidence>
<dbReference type="InterPro" id="IPR000595">
    <property type="entry name" value="cNMP-bd_dom"/>
</dbReference>
<dbReference type="InterPro" id="IPR000719">
    <property type="entry name" value="Prot_kinase_dom"/>
</dbReference>
<dbReference type="AlphaFoldDB" id="A0AAN9WYZ4"/>
<feature type="region of interest" description="Disordered" evidence="10">
    <location>
        <begin position="444"/>
        <end position="465"/>
    </location>
</feature>